<feature type="region of interest" description="Disordered" evidence="1">
    <location>
        <begin position="472"/>
        <end position="498"/>
    </location>
</feature>
<keyword evidence="3" id="KW-1185">Reference proteome</keyword>
<dbReference type="EMBL" id="CCYA01000192">
    <property type="protein sequence ID" value="CEH12815.1"/>
    <property type="molecule type" value="Genomic_DNA"/>
</dbReference>
<dbReference type="OrthoDB" id="10345443at2759"/>
<feature type="compositionally biased region" description="Polar residues" evidence="1">
    <location>
        <begin position="233"/>
        <end position="254"/>
    </location>
</feature>
<name>A0A0P1B9Z3_9BASI</name>
<feature type="compositionally biased region" description="Polar residues" evidence="1">
    <location>
        <begin position="156"/>
        <end position="206"/>
    </location>
</feature>
<feature type="compositionally biased region" description="Polar residues" evidence="1">
    <location>
        <begin position="50"/>
        <end position="69"/>
    </location>
</feature>
<feature type="compositionally biased region" description="Basic and acidic residues" evidence="1">
    <location>
        <begin position="86"/>
        <end position="99"/>
    </location>
</feature>
<protein>
    <submittedName>
        <fullName evidence="2">Uncharacterized protein</fullName>
    </submittedName>
</protein>
<feature type="region of interest" description="Disordered" evidence="1">
    <location>
        <begin position="284"/>
        <end position="446"/>
    </location>
</feature>
<organism evidence="2 3">
    <name type="scientific">Ceraceosorus bombacis</name>
    <dbReference type="NCBI Taxonomy" id="401625"/>
    <lineage>
        <taxon>Eukaryota</taxon>
        <taxon>Fungi</taxon>
        <taxon>Dikarya</taxon>
        <taxon>Basidiomycota</taxon>
        <taxon>Ustilaginomycotina</taxon>
        <taxon>Exobasidiomycetes</taxon>
        <taxon>Ceraceosorales</taxon>
        <taxon>Ceraceosoraceae</taxon>
        <taxon>Ceraceosorus</taxon>
    </lineage>
</organism>
<sequence length="498" mass="52171">MATTSATGGALEPAGASPRRPRLRQKTDLVGAQPRELLKERSLAEGEPASATSPTSLRSYQTSGFTTRFGTGWMAPTASSSQSVAKEGHLGRANGERGQRQPSSDAFIDMVRRSSSQQSHARTPSRPLLRTRSPSSNGSEVSADQQPCSPIRSKAPSISSRHSQSPKSESVTLTMSSPRYTSMMTSRPQRRSSLAPSEAPMTQDNAALSDMAYFSMRDKAEEKAAKAGSSSSVDATSACGTSNVGNVGTVSPGSEVTLVPISEDGRSFRFVERSSNDACASLASTHAHVRSRSDAAANRSSMKKAASVQSWLKKTTDVGEDDANEGGHARDPLSALIGERHAAHGRDGDPKDLDERRASDGSAGLSIGRRGYSGSSQDNSSADWMSTDSASSASSLHPAALSPDGFRQDAGDGSSCPALSSSPGLTDAGDVSTSDALTEASSLPTPSFCDGLELDKDSLHTIERLHLDDACDKGDMHKSSSRAMPDSMLATRVRPALS</sequence>
<feature type="compositionally biased region" description="Low complexity" evidence="1">
    <location>
        <begin position="380"/>
        <end position="403"/>
    </location>
</feature>
<dbReference type="AlphaFoldDB" id="A0A0P1B9Z3"/>
<feature type="region of interest" description="Disordered" evidence="1">
    <location>
        <begin position="1"/>
        <end position="206"/>
    </location>
</feature>
<evidence type="ECO:0000313" key="2">
    <source>
        <dbReference type="EMBL" id="CEH12815.1"/>
    </source>
</evidence>
<feature type="compositionally biased region" description="Basic and acidic residues" evidence="1">
    <location>
        <begin position="338"/>
        <end position="359"/>
    </location>
</feature>
<feature type="compositionally biased region" description="Low complexity" evidence="1">
    <location>
        <begin position="122"/>
        <end position="136"/>
    </location>
</feature>
<proteinExistence type="predicted"/>
<dbReference type="Proteomes" id="UP000054845">
    <property type="component" value="Unassembled WGS sequence"/>
</dbReference>
<reference evidence="2 3" key="1">
    <citation type="submission" date="2014-09" db="EMBL/GenBank/DDBJ databases">
        <authorList>
            <person name="Magalhaes I.L.F."/>
            <person name="Oliveira U."/>
            <person name="Santos F.R."/>
            <person name="Vidigal T.H.D.A."/>
            <person name="Brescovit A.D."/>
            <person name="Santos A.J."/>
        </authorList>
    </citation>
    <scope>NUCLEOTIDE SEQUENCE [LARGE SCALE GENOMIC DNA]</scope>
</reference>
<evidence type="ECO:0000256" key="1">
    <source>
        <dbReference type="SAM" id="MobiDB-lite"/>
    </source>
</evidence>
<feature type="compositionally biased region" description="Polar residues" evidence="1">
    <location>
        <begin position="431"/>
        <end position="445"/>
    </location>
</feature>
<feature type="region of interest" description="Disordered" evidence="1">
    <location>
        <begin position="219"/>
        <end position="258"/>
    </location>
</feature>
<accession>A0A0P1B9Z3</accession>
<feature type="compositionally biased region" description="Polar residues" evidence="1">
    <location>
        <begin position="137"/>
        <end position="148"/>
    </location>
</feature>
<evidence type="ECO:0000313" key="3">
    <source>
        <dbReference type="Proteomes" id="UP000054845"/>
    </source>
</evidence>